<gene>
    <name evidence="1" type="ORF">RESH_05153</name>
</gene>
<proteinExistence type="predicted"/>
<accession>M5RYA3</accession>
<dbReference type="PATRIC" id="fig|1263868.3.peg.5603"/>
<sequence>MLAEYHRKRADRYTQLGNKSRDPRADLLLEHLVELENESARVVQSEIEKLSPDHATYLLSGPTISADWEHAADCRCAAEPTFDETLDCALNSDRRLDELLDRIEDCSAALSIGELAKRLRYLETTKDQRIAKFTRQD</sequence>
<evidence type="ECO:0000313" key="2">
    <source>
        <dbReference type="Proteomes" id="UP000011996"/>
    </source>
</evidence>
<dbReference type="AlphaFoldDB" id="M5RYA3"/>
<dbReference type="EMBL" id="ANOF01000162">
    <property type="protein sequence ID" value="EMI24328.1"/>
    <property type="molecule type" value="Genomic_DNA"/>
</dbReference>
<dbReference type="STRING" id="1263868.RESH_05153"/>
<protein>
    <submittedName>
        <fullName evidence="1">Uncharacterized protein</fullName>
    </submittedName>
</protein>
<name>M5RYA3_9BACT</name>
<organism evidence="1 2">
    <name type="scientific">Rhodopirellula europaea SH398</name>
    <dbReference type="NCBI Taxonomy" id="1263868"/>
    <lineage>
        <taxon>Bacteria</taxon>
        <taxon>Pseudomonadati</taxon>
        <taxon>Planctomycetota</taxon>
        <taxon>Planctomycetia</taxon>
        <taxon>Pirellulales</taxon>
        <taxon>Pirellulaceae</taxon>
        <taxon>Rhodopirellula</taxon>
    </lineage>
</organism>
<evidence type="ECO:0000313" key="1">
    <source>
        <dbReference type="EMBL" id="EMI24328.1"/>
    </source>
</evidence>
<reference evidence="1 2" key="1">
    <citation type="journal article" date="2013" name="Mar. Genomics">
        <title>Expression of sulfatases in Rhodopirellula baltica and the diversity of sulfatases in the genus Rhodopirellula.</title>
        <authorList>
            <person name="Wegner C.E."/>
            <person name="Richter-Heitmann T."/>
            <person name="Klindworth A."/>
            <person name="Klockow C."/>
            <person name="Richter M."/>
            <person name="Achstetter T."/>
            <person name="Glockner F.O."/>
            <person name="Harder J."/>
        </authorList>
    </citation>
    <scope>NUCLEOTIDE SEQUENCE [LARGE SCALE GENOMIC DNA]</scope>
    <source>
        <strain evidence="1 2">SH398</strain>
    </source>
</reference>
<comment type="caution">
    <text evidence="1">The sequence shown here is derived from an EMBL/GenBank/DDBJ whole genome shotgun (WGS) entry which is preliminary data.</text>
</comment>
<dbReference type="Proteomes" id="UP000011996">
    <property type="component" value="Unassembled WGS sequence"/>
</dbReference>